<feature type="repeat" description="Pumilio" evidence="2">
    <location>
        <begin position="335"/>
        <end position="370"/>
    </location>
</feature>
<dbReference type="SMART" id="SM00025">
    <property type="entry name" value="Pumilio"/>
    <property type="match status" value="8"/>
</dbReference>
<name>F2QWF0_KOMPC</name>
<dbReference type="GO" id="GO:0010629">
    <property type="term" value="P:negative regulation of gene expression"/>
    <property type="evidence" value="ECO:0007669"/>
    <property type="project" value="UniProtKB-ARBA"/>
</dbReference>
<dbReference type="InterPro" id="IPR001313">
    <property type="entry name" value="Pumilio_RNA-bd_rpt"/>
</dbReference>
<dbReference type="Gene3D" id="1.25.10.10">
    <property type="entry name" value="Leucine-rich Repeat Variant"/>
    <property type="match status" value="1"/>
</dbReference>
<dbReference type="FunFam" id="1.25.10.10:FF:000237">
    <property type="entry name" value="Pumilio homolog 9"/>
    <property type="match status" value="1"/>
</dbReference>
<dbReference type="InterPro" id="IPR033133">
    <property type="entry name" value="PUM-HD"/>
</dbReference>
<dbReference type="GO" id="GO:0010608">
    <property type="term" value="P:post-transcriptional regulation of gene expression"/>
    <property type="evidence" value="ECO:0007669"/>
    <property type="project" value="TreeGrafter"/>
</dbReference>
<feature type="domain" description="PUM-HD" evidence="4">
    <location>
        <begin position="200"/>
        <end position="543"/>
    </location>
</feature>
<dbReference type="InterPro" id="IPR011989">
    <property type="entry name" value="ARM-like"/>
</dbReference>
<sequence length="600" mass="67150">MMSSHFDIQEPYMTKNLLSVGGSSPQGQNSLANALSPGIPPIGAGSTANTVSFQSQFRHQPSLSVNSINSINSLNSLNSFNSNTSTSIHDSAYQFGGEPLTPPEIANNSTKHFSPWNTNNNGALKSNSTTQFPAQVFPFSNTAGNPGVGAAPSVTNTNPRSRLLSLPQLQPAVTFNIDKSLASLSLQNNNNLDTFNPTSSSTTPIYPKKSHEKELVTRLNSTPFEALTDEIVSLSKDQYGCRFLQRKLDENSTMYFPTIFGQICAHASELMVDPFGNYLVQKLLNYCTNHEKDLLLEQSAPDLFSVALNQHGTRALQKIIDCLGTNYQFSLVRDSLKNHVVELIQDLNGNHVVQKCINKFSHKDFQFIIDAICLHIVRISTHKHGCCVLQKCLNKCNQQQLVQLGDEIIANAIVLMKDQFGNYVVQYLLSMNNLPINEKLVYQILPSISMLSVQKFSSNVMEKCLKNAPNRSSQNAMLEEILRPQNLNALIKDQYGNYVVQTAIDVADDEYKFRLIQTVKPMLPFIKSTPYSRRIQSKISVVLNQNANLNAMLTTYQQYFASTAAPDQYLSFYKQQQQQQQQQQHQYQNQQFQGLHNNQN</sequence>
<dbReference type="AlphaFoldDB" id="F2QWF0"/>
<dbReference type="InterPro" id="IPR016024">
    <property type="entry name" value="ARM-type_fold"/>
</dbReference>
<evidence type="ECO:0000313" key="6">
    <source>
        <dbReference type="Proteomes" id="UP000006853"/>
    </source>
</evidence>
<feature type="repeat" description="Pumilio" evidence="2">
    <location>
        <begin position="480"/>
        <end position="517"/>
    </location>
</feature>
<dbReference type="PROSITE" id="PS50302">
    <property type="entry name" value="PUM"/>
    <property type="match status" value="7"/>
</dbReference>
<protein>
    <submittedName>
        <fullName evidence="5">mRNA-binding protein of the PUF family</fullName>
    </submittedName>
</protein>
<feature type="repeat" description="Pumilio" evidence="2">
    <location>
        <begin position="443"/>
        <end position="479"/>
    </location>
</feature>
<dbReference type="GO" id="GO:0003729">
    <property type="term" value="F:mRNA binding"/>
    <property type="evidence" value="ECO:0007669"/>
    <property type="project" value="UniProtKB-ARBA"/>
</dbReference>
<dbReference type="InterPro" id="IPR033712">
    <property type="entry name" value="Pumilio_RNA-bd"/>
</dbReference>
<proteinExistence type="predicted"/>
<dbReference type="PANTHER" id="PTHR12537:SF80">
    <property type="entry name" value="SUPPRESSOR PROTEIN MPT5"/>
    <property type="match status" value="1"/>
</dbReference>
<feature type="repeat" description="Pumilio" evidence="2">
    <location>
        <begin position="371"/>
        <end position="406"/>
    </location>
</feature>
<dbReference type="CDD" id="cd07920">
    <property type="entry name" value="Pumilio"/>
    <property type="match status" value="1"/>
</dbReference>
<dbReference type="PROSITE" id="PS50303">
    <property type="entry name" value="PUM_HD"/>
    <property type="match status" value="1"/>
</dbReference>
<feature type="region of interest" description="Disordered" evidence="3">
    <location>
        <begin position="17"/>
        <end position="37"/>
    </location>
</feature>
<evidence type="ECO:0000256" key="1">
    <source>
        <dbReference type="ARBA" id="ARBA00022737"/>
    </source>
</evidence>
<reference evidence="5 6" key="3">
    <citation type="journal article" date="2016" name="FEMS Yeast Res.">
        <title>Curation of the genome annotation of Pichia pastoris (Komagataella phaffii) CBS7435 from gene level to protein function.</title>
        <authorList>
            <person name="Valli M."/>
            <person name="Tatto N.E."/>
            <person name="Peymann A."/>
            <person name="Gruber C."/>
            <person name="Landes N."/>
            <person name="Ekker H."/>
            <person name="Thallinger G.G."/>
            <person name="Mattanovich D."/>
            <person name="Gasser B."/>
            <person name="Graf A.B."/>
        </authorList>
    </citation>
    <scope>GENOME REANNOTATION</scope>
    <source>
        <strain evidence="5 6">ATCC 76273 / CBS 7435 / CECT 11047 / NRRL Y-11430 / Wegner 21-1</strain>
    </source>
</reference>
<keyword evidence="1" id="KW-0677">Repeat</keyword>
<evidence type="ECO:0000259" key="4">
    <source>
        <dbReference type="PROSITE" id="PS50303"/>
    </source>
</evidence>
<feature type="repeat" description="Pumilio" evidence="2">
    <location>
        <begin position="226"/>
        <end position="261"/>
    </location>
</feature>
<reference evidence="5 6" key="1">
    <citation type="journal article" date="2011" name="J. Biotechnol.">
        <title>High-quality genome sequence of Pichia pastoris CBS7435.</title>
        <authorList>
            <person name="Kuberl A."/>
            <person name="Schneider J."/>
            <person name="Thallinger G.G."/>
            <person name="Anderl I."/>
            <person name="Wibberg D."/>
            <person name="Hajek T."/>
            <person name="Jaenicke S."/>
            <person name="Brinkrolf K."/>
            <person name="Goesmann A."/>
            <person name="Szczepanowski R."/>
            <person name="Puhler A."/>
            <person name="Schwab H."/>
            <person name="Glieder A."/>
            <person name="Pichler H."/>
        </authorList>
    </citation>
    <scope>NUCLEOTIDE SEQUENCE [LARGE SCALE GENOMIC DNA]</scope>
    <source>
        <strain evidence="6">ATCC 76273 / CBS 7435 / CECT 11047 / NRRL Y-11430 / Wegner 21-1</strain>
    </source>
</reference>
<dbReference type="SUPFAM" id="SSF48371">
    <property type="entry name" value="ARM repeat"/>
    <property type="match status" value="1"/>
</dbReference>
<dbReference type="PANTHER" id="PTHR12537">
    <property type="entry name" value="RNA BINDING PROTEIN PUMILIO-RELATED"/>
    <property type="match status" value="1"/>
</dbReference>
<dbReference type="Proteomes" id="UP000006853">
    <property type="component" value="Chromosome 3"/>
</dbReference>
<evidence type="ECO:0000313" key="5">
    <source>
        <dbReference type="EMBL" id="CCA39728.1"/>
    </source>
</evidence>
<reference key="2">
    <citation type="submission" date="2011-04" db="EMBL/GenBank/DDBJ databases">
        <title>High-quality genome sequence of Pichia pastoris CBS 7435.</title>
        <authorList>
            <person name="Kueberl A."/>
            <person name="Schneider J."/>
            <person name="Thallinger G.G."/>
            <person name="Anderl I."/>
            <person name="Wibberg D."/>
            <person name="Hajek T."/>
            <person name="Jaenicke S."/>
            <person name="Brinkrolf K."/>
            <person name="Goesmann A."/>
            <person name="Szczepanowski R."/>
            <person name="Puehler A."/>
            <person name="Schwab H."/>
            <person name="Glieder A."/>
            <person name="Pichler H."/>
        </authorList>
    </citation>
    <scope>NUCLEOTIDE SEQUENCE</scope>
    <source>
        <strain>CBS 7435</strain>
    </source>
</reference>
<evidence type="ECO:0000256" key="2">
    <source>
        <dbReference type="PROSITE-ProRule" id="PRU00317"/>
    </source>
</evidence>
<organism evidence="5 6">
    <name type="scientific">Komagataella phaffii (strain ATCC 76273 / CBS 7435 / CECT 11047 / NRRL Y-11430 / Wegner 21-1)</name>
    <name type="common">Yeast</name>
    <name type="synonym">Pichia pastoris</name>
    <dbReference type="NCBI Taxonomy" id="981350"/>
    <lineage>
        <taxon>Eukaryota</taxon>
        <taxon>Fungi</taxon>
        <taxon>Dikarya</taxon>
        <taxon>Ascomycota</taxon>
        <taxon>Saccharomycotina</taxon>
        <taxon>Pichiomycetes</taxon>
        <taxon>Pichiales</taxon>
        <taxon>Pichiaceae</taxon>
        <taxon>Komagataella</taxon>
    </lineage>
</organism>
<dbReference type="HOGENOM" id="CLU_463883_0_0_1"/>
<feature type="repeat" description="Pumilio" evidence="2">
    <location>
        <begin position="262"/>
        <end position="297"/>
    </location>
</feature>
<feature type="compositionally biased region" description="Polar residues" evidence="3">
    <location>
        <begin position="21"/>
        <end position="33"/>
    </location>
</feature>
<feature type="repeat" description="Pumilio" evidence="2">
    <location>
        <begin position="407"/>
        <end position="442"/>
    </location>
</feature>
<keyword evidence="6" id="KW-1185">Reference proteome</keyword>
<accession>F2QWF0</accession>
<gene>
    <name evidence="5" type="primary">MPT5</name>
    <name evidence="5" type="ordered locus">PP7435_Chr3-0774</name>
</gene>
<dbReference type="GO" id="GO:0005737">
    <property type="term" value="C:cytoplasm"/>
    <property type="evidence" value="ECO:0007669"/>
    <property type="project" value="TreeGrafter"/>
</dbReference>
<evidence type="ECO:0000256" key="3">
    <source>
        <dbReference type="SAM" id="MobiDB-lite"/>
    </source>
</evidence>
<dbReference type="Pfam" id="PF00806">
    <property type="entry name" value="PUF"/>
    <property type="match status" value="8"/>
</dbReference>
<dbReference type="EMBL" id="FR839630">
    <property type="protein sequence ID" value="CCA39728.1"/>
    <property type="molecule type" value="Genomic_DNA"/>
</dbReference>